<evidence type="ECO:0000313" key="1">
    <source>
        <dbReference type="EMBL" id="KXS21547.1"/>
    </source>
</evidence>
<protein>
    <submittedName>
        <fullName evidence="1">Uncharacterized protein</fullName>
    </submittedName>
</protein>
<gene>
    <name evidence="1" type="ORF">M427DRAFT_50973</name>
</gene>
<organism evidence="1 2">
    <name type="scientific">Gonapodya prolifera (strain JEL478)</name>
    <name type="common">Monoblepharis prolifera</name>
    <dbReference type="NCBI Taxonomy" id="1344416"/>
    <lineage>
        <taxon>Eukaryota</taxon>
        <taxon>Fungi</taxon>
        <taxon>Fungi incertae sedis</taxon>
        <taxon>Chytridiomycota</taxon>
        <taxon>Chytridiomycota incertae sedis</taxon>
        <taxon>Monoblepharidomycetes</taxon>
        <taxon>Monoblepharidales</taxon>
        <taxon>Gonapodyaceae</taxon>
        <taxon>Gonapodya</taxon>
    </lineage>
</organism>
<proteinExistence type="predicted"/>
<reference evidence="1 2" key="1">
    <citation type="journal article" date="2015" name="Genome Biol. Evol.">
        <title>Phylogenomic analyses indicate that early fungi evolved digesting cell walls of algal ancestors of land plants.</title>
        <authorList>
            <person name="Chang Y."/>
            <person name="Wang S."/>
            <person name="Sekimoto S."/>
            <person name="Aerts A.L."/>
            <person name="Choi C."/>
            <person name="Clum A."/>
            <person name="LaButti K.M."/>
            <person name="Lindquist E.A."/>
            <person name="Yee Ngan C."/>
            <person name="Ohm R.A."/>
            <person name="Salamov A.A."/>
            <person name="Grigoriev I.V."/>
            <person name="Spatafora J.W."/>
            <person name="Berbee M.L."/>
        </authorList>
    </citation>
    <scope>NUCLEOTIDE SEQUENCE [LARGE SCALE GENOMIC DNA]</scope>
    <source>
        <strain evidence="1 2">JEL478</strain>
    </source>
</reference>
<sequence length="256" mass="27493">MLFSDSPPLYALPQLPQSLAVSLHLHDPLLKSGSIARRVALQLVDLAATAELVLAREATLADAVSGVDCLVFGVEERVLFRGADVEGRGREYHSRGRQSYLSPHLAPLFPRLARHLGVPLPDAASKSGAGGRGDVRSHFHAATALNQVVAMALQLRADVALENHKYMAHQLALLYQSLTTTGPPLSRHQARIQREFESIKAVTSREGVEAPKLADAHREWYRSLTADVLSESLFAGTLGSLSQGGVFAALEKAGGV</sequence>
<evidence type="ECO:0000313" key="2">
    <source>
        <dbReference type="Proteomes" id="UP000070544"/>
    </source>
</evidence>
<dbReference type="STRING" id="1344416.A0A139AXW4"/>
<dbReference type="EMBL" id="KQ965732">
    <property type="protein sequence ID" value="KXS21547.1"/>
    <property type="molecule type" value="Genomic_DNA"/>
</dbReference>
<dbReference type="AlphaFoldDB" id="A0A139AXW4"/>
<dbReference type="Proteomes" id="UP000070544">
    <property type="component" value="Unassembled WGS sequence"/>
</dbReference>
<keyword evidence="2" id="KW-1185">Reference proteome</keyword>
<dbReference type="OMA" id="DAMHYAR"/>
<accession>A0A139AXW4</accession>
<name>A0A139AXW4_GONPJ</name>
<dbReference type="OrthoDB" id="2148225at2759"/>